<proteinExistence type="predicted"/>
<protein>
    <submittedName>
        <fullName evidence="3">Uncharacterized protein</fullName>
    </submittedName>
</protein>
<dbReference type="AlphaFoldDB" id="A0A4V2G2N4"/>
<evidence type="ECO:0000256" key="1">
    <source>
        <dbReference type="SAM" id="MobiDB-lite"/>
    </source>
</evidence>
<keyword evidence="2" id="KW-1133">Transmembrane helix</keyword>
<feature type="transmembrane region" description="Helical" evidence="2">
    <location>
        <begin position="143"/>
        <end position="165"/>
    </location>
</feature>
<keyword evidence="4" id="KW-1185">Reference proteome</keyword>
<evidence type="ECO:0000313" key="4">
    <source>
        <dbReference type="Proteomes" id="UP000292507"/>
    </source>
</evidence>
<evidence type="ECO:0000256" key="2">
    <source>
        <dbReference type="SAM" id="Phobius"/>
    </source>
</evidence>
<feature type="region of interest" description="Disordered" evidence="1">
    <location>
        <begin position="1"/>
        <end position="109"/>
    </location>
</feature>
<keyword evidence="2" id="KW-0812">Transmembrane</keyword>
<accession>A0A4V2G2N4</accession>
<dbReference type="Proteomes" id="UP000292507">
    <property type="component" value="Unassembled WGS sequence"/>
</dbReference>
<feature type="compositionally biased region" description="Basic and acidic residues" evidence="1">
    <location>
        <begin position="100"/>
        <end position="109"/>
    </location>
</feature>
<evidence type="ECO:0000313" key="3">
    <source>
        <dbReference type="EMBL" id="RZU33866.1"/>
    </source>
</evidence>
<organism evidence="3 4">
    <name type="scientific">Blastococcus saxobsidens</name>
    <dbReference type="NCBI Taxonomy" id="138336"/>
    <lineage>
        <taxon>Bacteria</taxon>
        <taxon>Bacillati</taxon>
        <taxon>Actinomycetota</taxon>
        <taxon>Actinomycetes</taxon>
        <taxon>Geodermatophilales</taxon>
        <taxon>Geodermatophilaceae</taxon>
        <taxon>Blastococcus</taxon>
    </lineage>
</organism>
<feature type="transmembrane region" description="Helical" evidence="2">
    <location>
        <begin position="112"/>
        <end position="131"/>
    </location>
</feature>
<feature type="transmembrane region" description="Helical" evidence="2">
    <location>
        <begin position="203"/>
        <end position="220"/>
    </location>
</feature>
<feature type="compositionally biased region" description="Pro residues" evidence="1">
    <location>
        <begin position="41"/>
        <end position="53"/>
    </location>
</feature>
<gene>
    <name evidence="3" type="ORF">BKA19_3605</name>
</gene>
<feature type="transmembrane region" description="Helical" evidence="2">
    <location>
        <begin position="177"/>
        <end position="197"/>
    </location>
</feature>
<feature type="compositionally biased region" description="Pro residues" evidence="1">
    <location>
        <begin position="81"/>
        <end position="90"/>
    </location>
</feature>
<feature type="compositionally biased region" description="Low complexity" evidence="1">
    <location>
        <begin position="25"/>
        <end position="36"/>
    </location>
</feature>
<reference evidence="3 4" key="1">
    <citation type="submission" date="2019-02" db="EMBL/GenBank/DDBJ databases">
        <title>Sequencing the genomes of 1000 actinobacteria strains.</title>
        <authorList>
            <person name="Klenk H.-P."/>
        </authorList>
    </citation>
    <scope>NUCLEOTIDE SEQUENCE [LARGE SCALE GENOMIC DNA]</scope>
    <source>
        <strain evidence="3 4">DSM 44509</strain>
    </source>
</reference>
<sequence>MSTPTDPQFPDAPAGPPPSSTQEIPVVTPAAPAGATSVQQLPPPSSPAPPPTAPQAAPAPEHPAYRETGPVGFVPGLPGAGTPPPPPPGASWPQSLENDDAPKAARAPRDRAALAAGGLVLVSLVLLQLGLSLEFGTESFWSAVPLWSAFATVCVVLGLAAVAELIPGGRRLAGSGWAVAAAGLVGLAVFWVLVVLPDADSDRGFLLTAALGALGAALWLRAGRRSA</sequence>
<feature type="compositionally biased region" description="Low complexity" evidence="1">
    <location>
        <begin position="1"/>
        <end position="12"/>
    </location>
</feature>
<dbReference type="EMBL" id="SHKV01000001">
    <property type="protein sequence ID" value="RZU33866.1"/>
    <property type="molecule type" value="Genomic_DNA"/>
</dbReference>
<dbReference type="PRINTS" id="PR01217">
    <property type="entry name" value="PRICHEXTENSN"/>
</dbReference>
<dbReference type="OrthoDB" id="5198792at2"/>
<name>A0A4V2G2N4_9ACTN</name>
<dbReference type="RefSeq" id="WP_104528796.1">
    <property type="nucleotide sequence ID" value="NZ_POQT01000018.1"/>
</dbReference>
<keyword evidence="2" id="KW-0472">Membrane</keyword>
<comment type="caution">
    <text evidence="3">The sequence shown here is derived from an EMBL/GenBank/DDBJ whole genome shotgun (WGS) entry which is preliminary data.</text>
</comment>